<evidence type="ECO:0000313" key="1">
    <source>
        <dbReference type="EMBL" id="QMS91608.1"/>
    </source>
</evidence>
<dbReference type="EMBL" id="CP054698">
    <property type="protein sequence ID" value="QMS91608.1"/>
    <property type="molecule type" value="Genomic_DNA"/>
</dbReference>
<keyword evidence="2" id="KW-1185">Reference proteome</keyword>
<gene>
    <name evidence="1" type="ORF">HUN01_29900</name>
</gene>
<dbReference type="RefSeq" id="WP_181929210.1">
    <property type="nucleotide sequence ID" value="NZ_CP054698.1"/>
</dbReference>
<sequence length="67" mass="7410">MTNDKSNTALHTTSVCNRSFFCPTNTVITTLFHCGVYKTPRNCDDYARIVKGSLQNLLIIPSSVKTA</sequence>
<protein>
    <submittedName>
        <fullName evidence="1">Uncharacterized protein</fullName>
    </submittedName>
</protein>
<dbReference type="KEGG" id="ned:HUN01_29900"/>
<dbReference type="Proteomes" id="UP000514713">
    <property type="component" value="Chromosome"/>
</dbReference>
<evidence type="ECO:0000313" key="2">
    <source>
        <dbReference type="Proteomes" id="UP000514713"/>
    </source>
</evidence>
<organism evidence="1 2">
    <name type="scientific">Nostoc edaphicum CCNP1411</name>
    <dbReference type="NCBI Taxonomy" id="1472755"/>
    <lineage>
        <taxon>Bacteria</taxon>
        <taxon>Bacillati</taxon>
        <taxon>Cyanobacteriota</taxon>
        <taxon>Cyanophyceae</taxon>
        <taxon>Nostocales</taxon>
        <taxon>Nostocaceae</taxon>
        <taxon>Nostoc</taxon>
    </lineage>
</organism>
<accession>A0A7D7LGP8</accession>
<reference evidence="2" key="1">
    <citation type="submission" date="2020-06" db="EMBL/GenBank/DDBJ databases">
        <title>Nostoc edaphicum CCNP1411 genome.</title>
        <authorList>
            <person name="Fidor A."/>
            <person name="Grabski M."/>
            <person name="Gawor J."/>
            <person name="Gromadka R."/>
            <person name="Wegrzyn G."/>
            <person name="Mazur-Marzec H."/>
        </authorList>
    </citation>
    <scope>NUCLEOTIDE SEQUENCE [LARGE SCALE GENOMIC DNA]</scope>
    <source>
        <strain evidence="2">CCNP1411</strain>
    </source>
</reference>
<name>A0A7D7LGP8_9NOSO</name>
<dbReference type="AlphaFoldDB" id="A0A7D7LGP8"/>
<proteinExistence type="predicted"/>